<dbReference type="EMBL" id="BGPR01000960">
    <property type="protein sequence ID" value="GBM41376.1"/>
    <property type="molecule type" value="Genomic_DNA"/>
</dbReference>
<reference evidence="1 2" key="1">
    <citation type="journal article" date="2019" name="Sci. Rep.">
        <title>Orb-weaving spider Araneus ventricosus genome elucidates the spidroin gene catalogue.</title>
        <authorList>
            <person name="Kono N."/>
            <person name="Nakamura H."/>
            <person name="Ohtoshi R."/>
            <person name="Moran D.A.P."/>
            <person name="Shinohara A."/>
            <person name="Yoshida Y."/>
            <person name="Fujiwara M."/>
            <person name="Mori M."/>
            <person name="Tomita M."/>
            <person name="Arakawa K."/>
        </authorList>
    </citation>
    <scope>NUCLEOTIDE SEQUENCE [LARGE SCALE GENOMIC DNA]</scope>
</reference>
<organism evidence="1 2">
    <name type="scientific">Araneus ventricosus</name>
    <name type="common">Orbweaver spider</name>
    <name type="synonym">Epeira ventricosa</name>
    <dbReference type="NCBI Taxonomy" id="182803"/>
    <lineage>
        <taxon>Eukaryota</taxon>
        <taxon>Metazoa</taxon>
        <taxon>Ecdysozoa</taxon>
        <taxon>Arthropoda</taxon>
        <taxon>Chelicerata</taxon>
        <taxon>Arachnida</taxon>
        <taxon>Araneae</taxon>
        <taxon>Araneomorphae</taxon>
        <taxon>Entelegynae</taxon>
        <taxon>Araneoidea</taxon>
        <taxon>Araneidae</taxon>
        <taxon>Araneus</taxon>
    </lineage>
</organism>
<comment type="caution">
    <text evidence="1">The sequence shown here is derived from an EMBL/GenBank/DDBJ whole genome shotgun (WGS) entry which is preliminary data.</text>
</comment>
<evidence type="ECO:0000313" key="2">
    <source>
        <dbReference type="Proteomes" id="UP000499080"/>
    </source>
</evidence>
<gene>
    <name evidence="1" type="ORF">AVEN_21106_1</name>
</gene>
<keyword evidence="2" id="KW-1185">Reference proteome</keyword>
<dbReference type="Proteomes" id="UP000499080">
    <property type="component" value="Unassembled WGS sequence"/>
</dbReference>
<proteinExistence type="predicted"/>
<sequence>MLPQEVATHPRGCLAFAQQKMPMKTGVPTGLPLSDVTQFEAPGRHETTNFVCFTYYNDIESSPGIRSTDNEYLTSETFAGYVAKAARLPLKLNICA</sequence>
<accession>A0A4Y2FLD2</accession>
<dbReference type="AlphaFoldDB" id="A0A4Y2FLD2"/>
<evidence type="ECO:0000313" key="1">
    <source>
        <dbReference type="EMBL" id="GBM41376.1"/>
    </source>
</evidence>
<protein>
    <submittedName>
        <fullName evidence="1">Uncharacterized protein</fullName>
    </submittedName>
</protein>
<name>A0A4Y2FLD2_ARAVE</name>